<sequence length="272" mass="31463">MKILVTPELLEETANKFKSAQEQSQQIFTDLRQDILHLENELTEKELEIIVSTVSHSLLTRNLITYDQHKEEIDIQPDLKQWLNIINNPSTVLLLQKINIENTTTTTGNIYFSDKTIIGYQSLNGITHQLQKINNEQLYVESKTLLQLTIKEDHLQNKKYGSISTDLINNIEKLITLPSQESIKILTAHDFDIKSAEEFIQDLKTTKNIYSVIKLETKDNKEITSDNGFFIIETKGKQWLFSQDEQNDGTLSLTNLNDILFEQKINQLLNNR</sequence>
<name>A0AC61T8X2_9BACI</name>
<comment type="caution">
    <text evidence="1">The sequence shown here is derived from an EMBL/GenBank/DDBJ whole genome shotgun (WGS) entry which is preliminary data.</text>
</comment>
<dbReference type="EMBL" id="VHIV01000001">
    <property type="protein sequence ID" value="TPV45899.1"/>
    <property type="molecule type" value="Genomic_DNA"/>
</dbReference>
<evidence type="ECO:0000313" key="2">
    <source>
        <dbReference type="Proteomes" id="UP000317636"/>
    </source>
</evidence>
<keyword evidence="2" id="KW-1185">Reference proteome</keyword>
<organism evidence="1 2">
    <name type="scientific">Bacillus dicomae</name>
    <dbReference type="NCBI Taxonomy" id="3088378"/>
    <lineage>
        <taxon>Bacteria</taxon>
        <taxon>Bacillati</taxon>
        <taxon>Bacillota</taxon>
        <taxon>Bacilli</taxon>
        <taxon>Bacillales</taxon>
        <taxon>Bacillaceae</taxon>
        <taxon>Bacillus</taxon>
        <taxon>Bacillus cereus group</taxon>
    </lineage>
</organism>
<proteinExistence type="predicted"/>
<dbReference type="Proteomes" id="UP000317636">
    <property type="component" value="Unassembled WGS sequence"/>
</dbReference>
<protein>
    <submittedName>
        <fullName evidence="1">Uncharacterized protein</fullName>
    </submittedName>
</protein>
<accession>A0AC61T8X2</accession>
<gene>
    <name evidence="1" type="ORF">FJ659_01235</name>
</gene>
<evidence type="ECO:0000313" key="1">
    <source>
        <dbReference type="EMBL" id="TPV45899.1"/>
    </source>
</evidence>
<reference evidence="1" key="1">
    <citation type="submission" date="2019-06" db="EMBL/GenBank/DDBJ databases">
        <title>Draft genome sequence of Bacillus sp. strain MHSD28.</title>
        <authorList>
            <person name="Makuwa S.C."/>
            <person name="Serepa-Dlamini M.H."/>
        </authorList>
    </citation>
    <scope>NUCLEOTIDE SEQUENCE</scope>
    <source>
        <strain evidence="1">MHSD28</strain>
    </source>
</reference>